<proteinExistence type="predicted"/>
<comment type="caution">
    <text evidence="1">The sequence shown here is derived from an EMBL/GenBank/DDBJ whole genome shotgun (WGS) entry which is preliminary data.</text>
</comment>
<keyword evidence="2" id="KW-1185">Reference proteome</keyword>
<dbReference type="AlphaFoldDB" id="A0A5B7H4J0"/>
<protein>
    <submittedName>
        <fullName evidence="1">Uncharacterized protein</fullName>
    </submittedName>
</protein>
<organism evidence="1 2">
    <name type="scientific">Portunus trituberculatus</name>
    <name type="common">Swimming crab</name>
    <name type="synonym">Neptunus trituberculatus</name>
    <dbReference type="NCBI Taxonomy" id="210409"/>
    <lineage>
        <taxon>Eukaryota</taxon>
        <taxon>Metazoa</taxon>
        <taxon>Ecdysozoa</taxon>
        <taxon>Arthropoda</taxon>
        <taxon>Crustacea</taxon>
        <taxon>Multicrustacea</taxon>
        <taxon>Malacostraca</taxon>
        <taxon>Eumalacostraca</taxon>
        <taxon>Eucarida</taxon>
        <taxon>Decapoda</taxon>
        <taxon>Pleocyemata</taxon>
        <taxon>Brachyura</taxon>
        <taxon>Eubrachyura</taxon>
        <taxon>Portunoidea</taxon>
        <taxon>Portunidae</taxon>
        <taxon>Portuninae</taxon>
        <taxon>Portunus</taxon>
    </lineage>
</organism>
<name>A0A5B7H4J0_PORTR</name>
<sequence>MQEGGEYSVFKQCAELESRVDQDQQWSISPGRNTAEVRVPARHVERDECKQPAPVCSARQLLSLCWARHFFLSIHLFLFY</sequence>
<reference evidence="1 2" key="1">
    <citation type="submission" date="2019-05" db="EMBL/GenBank/DDBJ databases">
        <title>Another draft genome of Portunus trituberculatus and its Hox gene families provides insights of decapod evolution.</title>
        <authorList>
            <person name="Jeong J.-H."/>
            <person name="Song I."/>
            <person name="Kim S."/>
            <person name="Choi T."/>
            <person name="Kim D."/>
            <person name="Ryu S."/>
            <person name="Kim W."/>
        </authorList>
    </citation>
    <scope>NUCLEOTIDE SEQUENCE [LARGE SCALE GENOMIC DNA]</scope>
    <source>
        <tissue evidence="1">Muscle</tissue>
    </source>
</reference>
<dbReference type="Proteomes" id="UP000324222">
    <property type="component" value="Unassembled WGS sequence"/>
</dbReference>
<dbReference type="EMBL" id="VSRR010024172">
    <property type="protein sequence ID" value="MPC66022.1"/>
    <property type="molecule type" value="Genomic_DNA"/>
</dbReference>
<gene>
    <name evidence="1" type="ORF">E2C01_060165</name>
</gene>
<accession>A0A5B7H4J0</accession>
<evidence type="ECO:0000313" key="1">
    <source>
        <dbReference type="EMBL" id="MPC66022.1"/>
    </source>
</evidence>
<evidence type="ECO:0000313" key="2">
    <source>
        <dbReference type="Proteomes" id="UP000324222"/>
    </source>
</evidence>